<dbReference type="Proteomes" id="UP000827092">
    <property type="component" value="Unassembled WGS sequence"/>
</dbReference>
<evidence type="ECO:0000313" key="2">
    <source>
        <dbReference type="Proteomes" id="UP000827092"/>
    </source>
</evidence>
<name>A0AAV6VQZ0_9ARAC</name>
<keyword evidence="2" id="KW-1185">Reference proteome</keyword>
<dbReference type="AlphaFoldDB" id="A0AAV6VQZ0"/>
<proteinExistence type="predicted"/>
<reference evidence="1 2" key="1">
    <citation type="journal article" date="2022" name="Nat. Ecol. Evol.">
        <title>A masculinizing supergene underlies an exaggerated male reproductive morph in a spider.</title>
        <authorList>
            <person name="Hendrickx F."/>
            <person name="De Corte Z."/>
            <person name="Sonet G."/>
            <person name="Van Belleghem S.M."/>
            <person name="Kostlbacher S."/>
            <person name="Vangestel C."/>
        </authorList>
    </citation>
    <scope>NUCLEOTIDE SEQUENCE [LARGE SCALE GENOMIC DNA]</scope>
    <source>
        <strain evidence="1">W744_W776</strain>
    </source>
</reference>
<protein>
    <submittedName>
        <fullName evidence="1">Uncharacterized protein</fullName>
    </submittedName>
</protein>
<dbReference type="EMBL" id="JAFNEN010000031">
    <property type="protein sequence ID" value="KAG8199094.1"/>
    <property type="molecule type" value="Genomic_DNA"/>
</dbReference>
<organism evidence="1 2">
    <name type="scientific">Oedothorax gibbosus</name>
    <dbReference type="NCBI Taxonomy" id="931172"/>
    <lineage>
        <taxon>Eukaryota</taxon>
        <taxon>Metazoa</taxon>
        <taxon>Ecdysozoa</taxon>
        <taxon>Arthropoda</taxon>
        <taxon>Chelicerata</taxon>
        <taxon>Arachnida</taxon>
        <taxon>Araneae</taxon>
        <taxon>Araneomorphae</taxon>
        <taxon>Entelegynae</taxon>
        <taxon>Araneoidea</taxon>
        <taxon>Linyphiidae</taxon>
        <taxon>Erigoninae</taxon>
        <taxon>Oedothorax</taxon>
    </lineage>
</organism>
<comment type="caution">
    <text evidence="1">The sequence shown here is derived from an EMBL/GenBank/DDBJ whole genome shotgun (WGS) entry which is preliminary data.</text>
</comment>
<evidence type="ECO:0000313" key="1">
    <source>
        <dbReference type="EMBL" id="KAG8199094.1"/>
    </source>
</evidence>
<gene>
    <name evidence="1" type="ORF">JTE90_016231</name>
</gene>
<accession>A0AAV6VQZ0</accession>
<sequence length="162" mass="18535">MQVLSCFQLTSFESLNQPCITLNYKSLPDSLPVHFNRVVKTYDSKHHISLFVHLTDPQRSPVTYPSAGKHLRPFASKQQFSFLGKFPKNFTSWKCLGFVAFKNVSFTLLIEILCGKSKSKIPEFQLFKEKRHREEIEFSTLAHNGNNRRHLKSGFGGVGTVD</sequence>